<name>A0A3M8DYH4_9BACL</name>
<evidence type="ECO:0000313" key="3">
    <source>
        <dbReference type="Proteomes" id="UP000271031"/>
    </source>
</evidence>
<feature type="region of interest" description="Disordered" evidence="1">
    <location>
        <begin position="1"/>
        <end position="22"/>
    </location>
</feature>
<evidence type="ECO:0000313" key="2">
    <source>
        <dbReference type="EMBL" id="RNB92281.1"/>
    </source>
</evidence>
<dbReference type="Proteomes" id="UP000271031">
    <property type="component" value="Unassembled WGS sequence"/>
</dbReference>
<keyword evidence="3" id="KW-1185">Reference proteome</keyword>
<proteinExistence type="predicted"/>
<dbReference type="AlphaFoldDB" id="A0A3M8DYH4"/>
<accession>A0A3M8DYH4</accession>
<protein>
    <submittedName>
        <fullName evidence="2">Uncharacterized protein</fullName>
    </submittedName>
</protein>
<gene>
    <name evidence="2" type="ORF">EDM56_00855</name>
</gene>
<comment type="caution">
    <text evidence="2">The sequence shown here is derived from an EMBL/GenBank/DDBJ whole genome shotgun (WGS) entry which is preliminary data.</text>
</comment>
<dbReference type="EMBL" id="RHHQ01000003">
    <property type="protein sequence ID" value="RNB92281.1"/>
    <property type="molecule type" value="Genomic_DNA"/>
</dbReference>
<evidence type="ECO:0000256" key="1">
    <source>
        <dbReference type="SAM" id="MobiDB-lite"/>
    </source>
</evidence>
<sequence>MKGFSEKSGTEALAMPARRSGKRETSFASHIIVEIHPPRSVWLWGAVSLFPRSRSFPPSAGIVRASVELFSENPLASTKA</sequence>
<organism evidence="2 3">
    <name type="scientific">Brevibacillus fluminis</name>
    <dbReference type="NCBI Taxonomy" id="511487"/>
    <lineage>
        <taxon>Bacteria</taxon>
        <taxon>Bacillati</taxon>
        <taxon>Bacillota</taxon>
        <taxon>Bacilli</taxon>
        <taxon>Bacillales</taxon>
        <taxon>Paenibacillaceae</taxon>
        <taxon>Brevibacillus</taxon>
    </lineage>
</organism>
<reference evidence="2 3" key="1">
    <citation type="submission" date="2018-10" db="EMBL/GenBank/DDBJ databases">
        <title>Phylogenomics of Brevibacillus.</title>
        <authorList>
            <person name="Dunlap C."/>
        </authorList>
    </citation>
    <scope>NUCLEOTIDE SEQUENCE [LARGE SCALE GENOMIC DNA]</scope>
    <source>
        <strain evidence="2 3">JCM 15716</strain>
    </source>
</reference>